<evidence type="ECO:0000256" key="1">
    <source>
        <dbReference type="ARBA" id="ARBA00023015"/>
    </source>
</evidence>
<evidence type="ECO:0000256" key="3">
    <source>
        <dbReference type="ARBA" id="ARBA00023163"/>
    </source>
</evidence>
<dbReference type="SUPFAM" id="SSF53697">
    <property type="entry name" value="SIS domain"/>
    <property type="match status" value="1"/>
</dbReference>
<dbReference type="Gene3D" id="3.40.50.10490">
    <property type="entry name" value="Glucose-6-phosphate isomerase like protein, domain 1"/>
    <property type="match status" value="1"/>
</dbReference>
<evidence type="ECO:0000256" key="2">
    <source>
        <dbReference type="ARBA" id="ARBA00023125"/>
    </source>
</evidence>
<dbReference type="GO" id="GO:0097367">
    <property type="term" value="F:carbohydrate derivative binding"/>
    <property type="evidence" value="ECO:0007669"/>
    <property type="project" value="InterPro"/>
</dbReference>
<dbReference type="InterPro" id="IPR046348">
    <property type="entry name" value="SIS_dom_sf"/>
</dbReference>
<dbReference type="GO" id="GO:0003677">
    <property type="term" value="F:DNA binding"/>
    <property type="evidence" value="ECO:0007669"/>
    <property type="project" value="UniProtKB-KW"/>
</dbReference>
<evidence type="ECO:0000259" key="5">
    <source>
        <dbReference type="PROSITE" id="PS51464"/>
    </source>
</evidence>
<comment type="caution">
    <text evidence="6">The sequence shown here is derived from an EMBL/GenBank/DDBJ whole genome shotgun (WGS) entry which is preliminary data.</text>
</comment>
<name>S0FR55_RUMCE</name>
<proteinExistence type="predicted"/>
<dbReference type="STRING" id="1195236.CTER_1161"/>
<protein>
    <submittedName>
        <fullName evidence="6">Transcriptional regulator</fullName>
    </submittedName>
</protein>
<dbReference type="Pfam" id="PF01380">
    <property type="entry name" value="SIS"/>
    <property type="match status" value="1"/>
</dbReference>
<keyword evidence="3" id="KW-0804">Transcription</keyword>
<dbReference type="eggNOG" id="COG1737">
    <property type="taxonomic scope" value="Bacteria"/>
</dbReference>
<dbReference type="Pfam" id="PF01418">
    <property type="entry name" value="HTH_6"/>
    <property type="match status" value="1"/>
</dbReference>
<dbReference type="InterPro" id="IPR047640">
    <property type="entry name" value="RpiR-like"/>
</dbReference>
<keyword evidence="2" id="KW-0238">DNA-binding</keyword>
<dbReference type="AlphaFoldDB" id="S0FR55"/>
<dbReference type="GO" id="GO:1901135">
    <property type="term" value="P:carbohydrate derivative metabolic process"/>
    <property type="evidence" value="ECO:0007669"/>
    <property type="project" value="InterPro"/>
</dbReference>
<dbReference type="InterPro" id="IPR000281">
    <property type="entry name" value="HTH_RpiR"/>
</dbReference>
<feature type="domain" description="HTH rpiR-type" evidence="4">
    <location>
        <begin position="4"/>
        <end position="80"/>
    </location>
</feature>
<dbReference type="InterPro" id="IPR001347">
    <property type="entry name" value="SIS_dom"/>
</dbReference>
<organism evidence="6 7">
    <name type="scientific">Ruminiclostridium cellobioparum subsp. termitidis CT1112</name>
    <dbReference type="NCBI Taxonomy" id="1195236"/>
    <lineage>
        <taxon>Bacteria</taxon>
        <taxon>Bacillati</taxon>
        <taxon>Bacillota</taxon>
        <taxon>Clostridia</taxon>
        <taxon>Eubacteriales</taxon>
        <taxon>Oscillospiraceae</taxon>
        <taxon>Ruminiclostridium</taxon>
    </lineage>
</organism>
<dbReference type="PATRIC" id="fig|1195236.3.peg.1463"/>
<dbReference type="InterPro" id="IPR009057">
    <property type="entry name" value="Homeodomain-like_sf"/>
</dbReference>
<accession>S0FR55</accession>
<dbReference type="CDD" id="cd05013">
    <property type="entry name" value="SIS_RpiR"/>
    <property type="match status" value="1"/>
</dbReference>
<dbReference type="GO" id="GO:0003700">
    <property type="term" value="F:DNA-binding transcription factor activity"/>
    <property type="evidence" value="ECO:0007669"/>
    <property type="project" value="InterPro"/>
</dbReference>
<reference evidence="6 7" key="1">
    <citation type="journal article" date="2013" name="Genome Announc.">
        <title>Draft Genome Sequence of the Cellulolytic, Mesophilic, Anaerobic Bacterium Clostridium termitidis Strain CT1112 (DSM 5398).</title>
        <authorList>
            <person name="Lal S."/>
            <person name="Ramachandran U."/>
            <person name="Zhang X."/>
            <person name="Munir R."/>
            <person name="Sparling R."/>
            <person name="Levin D.B."/>
        </authorList>
    </citation>
    <scope>NUCLEOTIDE SEQUENCE [LARGE SCALE GENOMIC DNA]</scope>
    <source>
        <strain evidence="6 7">CT1112</strain>
    </source>
</reference>
<feature type="domain" description="SIS" evidence="5">
    <location>
        <begin position="124"/>
        <end position="264"/>
    </location>
</feature>
<dbReference type="PROSITE" id="PS51071">
    <property type="entry name" value="HTH_RPIR"/>
    <property type="match status" value="1"/>
</dbReference>
<dbReference type="RefSeq" id="WP_004624547.1">
    <property type="nucleotide sequence ID" value="NZ_AORV01000025.1"/>
</dbReference>
<evidence type="ECO:0000313" key="6">
    <source>
        <dbReference type="EMBL" id="EMS72831.1"/>
    </source>
</evidence>
<keyword evidence="1" id="KW-0805">Transcription regulation</keyword>
<dbReference type="PROSITE" id="PS51464">
    <property type="entry name" value="SIS"/>
    <property type="match status" value="1"/>
</dbReference>
<dbReference type="Gene3D" id="1.10.10.10">
    <property type="entry name" value="Winged helix-like DNA-binding domain superfamily/Winged helix DNA-binding domain"/>
    <property type="match status" value="1"/>
</dbReference>
<dbReference type="Proteomes" id="UP000014155">
    <property type="component" value="Unassembled WGS sequence"/>
</dbReference>
<dbReference type="PANTHER" id="PTHR30514">
    <property type="entry name" value="GLUCOKINASE"/>
    <property type="match status" value="1"/>
</dbReference>
<keyword evidence="7" id="KW-1185">Reference proteome</keyword>
<evidence type="ECO:0000259" key="4">
    <source>
        <dbReference type="PROSITE" id="PS51071"/>
    </source>
</evidence>
<dbReference type="InterPro" id="IPR036388">
    <property type="entry name" value="WH-like_DNA-bd_sf"/>
</dbReference>
<dbReference type="EMBL" id="AORV01000025">
    <property type="protein sequence ID" value="EMS72831.1"/>
    <property type="molecule type" value="Genomic_DNA"/>
</dbReference>
<dbReference type="PANTHER" id="PTHR30514:SF1">
    <property type="entry name" value="HTH-TYPE TRANSCRIPTIONAL REGULATOR HEXR-RELATED"/>
    <property type="match status" value="1"/>
</dbReference>
<dbReference type="SUPFAM" id="SSF46689">
    <property type="entry name" value="Homeodomain-like"/>
    <property type="match status" value="1"/>
</dbReference>
<evidence type="ECO:0000313" key="7">
    <source>
        <dbReference type="Proteomes" id="UP000014155"/>
    </source>
</evidence>
<dbReference type="InterPro" id="IPR035472">
    <property type="entry name" value="RpiR-like_SIS"/>
</dbReference>
<sequence>MQDKQCLLKIRSLYSSFSKIEKKIADYIFLHEIEIIYMSITEFSENCEVSETSIVRFCRKINLKGYQEFKLVLARECVNPQENLHEKIHGDDNIEEIINKITVANIEAIKNTSKILSTAAMEKAINAILAADRIDIYGVGASAFTAGDAKYKFMRIGIKCESFSDPHLQNMSAVNLDSKSVAIGISFSGSTKDTVDSLALAKKAGAFTIAITNYEKSPITKYANAILLTSAEETPLRSGALTSKIAQLQVLDIFYTAVAIKRGDLAFDMLNKTAEAVLPKLY</sequence>
<gene>
    <name evidence="6" type="ORF">CTER_1161</name>
</gene>